<keyword evidence="7" id="KW-0106">Calcium</keyword>
<dbReference type="Gene3D" id="2.10.25.10">
    <property type="entry name" value="Laminin"/>
    <property type="match status" value="3"/>
</dbReference>
<dbReference type="GO" id="GO:0005509">
    <property type="term" value="F:calcium ion binding"/>
    <property type="evidence" value="ECO:0007669"/>
    <property type="project" value="InterPro"/>
</dbReference>
<evidence type="ECO:0000256" key="10">
    <source>
        <dbReference type="ARBA" id="ARBA00023157"/>
    </source>
</evidence>
<evidence type="ECO:0000259" key="13">
    <source>
        <dbReference type="SMART" id="SM00179"/>
    </source>
</evidence>
<feature type="chain" id="PRO_5017995472" evidence="12">
    <location>
        <begin position="40"/>
        <end position="236"/>
    </location>
</feature>
<evidence type="ECO:0000256" key="9">
    <source>
        <dbReference type="ARBA" id="ARBA00023136"/>
    </source>
</evidence>
<feature type="signal peptide" evidence="12">
    <location>
        <begin position="1"/>
        <end position="39"/>
    </location>
</feature>
<evidence type="ECO:0000256" key="1">
    <source>
        <dbReference type="ARBA" id="ARBA00004651"/>
    </source>
</evidence>
<keyword evidence="15" id="KW-1185">Reference proteome</keyword>
<keyword evidence="8" id="KW-1133">Transmembrane helix</keyword>
<dbReference type="PANTHER" id="PTHR24034:SF209">
    <property type="entry name" value="EGF-LIKE DOMAIN-CONTAINING PROTEIN"/>
    <property type="match status" value="1"/>
</dbReference>
<feature type="domain" description="EGF-like calcium-binding" evidence="13">
    <location>
        <begin position="147"/>
        <end position="194"/>
    </location>
</feature>
<keyword evidence="10" id="KW-1015">Disulfide bond</keyword>
<dbReference type="KEGG" id="csyr:110595576"/>
<dbReference type="Proteomes" id="UP000189704">
    <property type="component" value="Unplaced"/>
</dbReference>
<dbReference type="FunFam" id="2.10.25.10:FF:000177">
    <property type="entry name" value="Adhesion G protein-coupled receptor E2"/>
    <property type="match status" value="1"/>
</dbReference>
<dbReference type="InterPro" id="IPR003056">
    <property type="entry name" value="GPCR_2_ADGRE2_ADGRE5"/>
</dbReference>
<keyword evidence="2" id="KW-1003">Cell membrane</keyword>
<comment type="subcellular location">
    <subcellularLocation>
        <location evidence="1">Cell membrane</location>
        <topology evidence="1">Multi-pass membrane protein</topology>
    </subcellularLocation>
</comment>
<dbReference type="SUPFAM" id="SSF57196">
    <property type="entry name" value="EGF/Laminin"/>
    <property type="match status" value="1"/>
</dbReference>
<name>A0A3Q0DYE7_CARSF</name>
<evidence type="ECO:0000256" key="2">
    <source>
        <dbReference type="ARBA" id="ARBA00022475"/>
    </source>
</evidence>
<dbReference type="FunFam" id="2.10.25.10:FF:000038">
    <property type="entry name" value="Fibrillin 2"/>
    <property type="match status" value="1"/>
</dbReference>
<dbReference type="GeneID" id="110595576"/>
<dbReference type="Pfam" id="PF07645">
    <property type="entry name" value="EGF_CA"/>
    <property type="match status" value="1"/>
</dbReference>
<evidence type="ECO:0000256" key="8">
    <source>
        <dbReference type="ARBA" id="ARBA00022989"/>
    </source>
</evidence>
<dbReference type="InterPro" id="IPR001881">
    <property type="entry name" value="EGF-like_Ca-bd_dom"/>
</dbReference>
<feature type="domain" description="EGF-like calcium-binding" evidence="13">
    <location>
        <begin position="83"/>
        <end position="126"/>
    </location>
</feature>
<evidence type="ECO:0000256" key="6">
    <source>
        <dbReference type="ARBA" id="ARBA00022737"/>
    </source>
</evidence>
<dbReference type="SMART" id="SM00179">
    <property type="entry name" value="EGF_CA"/>
    <property type="match status" value="2"/>
</dbReference>
<evidence type="ECO:0000313" key="15">
    <source>
        <dbReference type="Proteomes" id="UP000189704"/>
    </source>
</evidence>
<evidence type="ECO:0000256" key="3">
    <source>
        <dbReference type="ARBA" id="ARBA00022536"/>
    </source>
</evidence>
<dbReference type="PANTHER" id="PTHR24034">
    <property type="entry name" value="EGF-LIKE DOMAIN-CONTAINING PROTEIN"/>
    <property type="match status" value="1"/>
</dbReference>
<feature type="domain" description="EGF-like" evidence="14">
    <location>
        <begin position="86"/>
        <end position="126"/>
    </location>
</feature>
<dbReference type="PRINTS" id="PR01278">
    <property type="entry name" value="CD97PROTEIN"/>
</dbReference>
<protein>
    <submittedName>
        <fullName evidence="16">CD97 antigen-like</fullName>
    </submittedName>
</protein>
<keyword evidence="5 12" id="KW-0732">Signal</keyword>
<dbReference type="CDD" id="cd00054">
    <property type="entry name" value="EGF_CA"/>
    <property type="match status" value="1"/>
</dbReference>
<dbReference type="OrthoDB" id="1100386at2759"/>
<organism evidence="15 16">
    <name type="scientific">Carlito syrichta</name>
    <name type="common">Philippine tarsier</name>
    <name type="synonym">Tarsius syrichta</name>
    <dbReference type="NCBI Taxonomy" id="1868482"/>
    <lineage>
        <taxon>Eukaryota</taxon>
        <taxon>Metazoa</taxon>
        <taxon>Chordata</taxon>
        <taxon>Craniata</taxon>
        <taxon>Vertebrata</taxon>
        <taxon>Euteleostomi</taxon>
        <taxon>Mammalia</taxon>
        <taxon>Eutheria</taxon>
        <taxon>Euarchontoglires</taxon>
        <taxon>Primates</taxon>
        <taxon>Haplorrhini</taxon>
        <taxon>Tarsiiformes</taxon>
        <taxon>Tarsiidae</taxon>
        <taxon>Carlito</taxon>
    </lineage>
</organism>
<accession>A0A3Q0DYE7</accession>
<keyword evidence="6" id="KW-0677">Repeat</keyword>
<dbReference type="AlphaFoldDB" id="A0A3Q0DYE7"/>
<keyword evidence="11" id="KW-0325">Glycoprotein</keyword>
<dbReference type="RefSeq" id="XP_021567627.1">
    <property type="nucleotide sequence ID" value="XM_021711952.1"/>
</dbReference>
<dbReference type="GO" id="GO:0004930">
    <property type="term" value="F:G protein-coupled receptor activity"/>
    <property type="evidence" value="ECO:0007669"/>
    <property type="project" value="InterPro"/>
</dbReference>
<reference evidence="16" key="1">
    <citation type="submission" date="2025-08" db="UniProtKB">
        <authorList>
            <consortium name="RefSeq"/>
        </authorList>
    </citation>
    <scope>IDENTIFICATION</scope>
</reference>
<gene>
    <name evidence="16" type="primary">LOC110595576</name>
</gene>
<dbReference type="InterPro" id="IPR050751">
    <property type="entry name" value="ECM_structural_protein"/>
</dbReference>
<evidence type="ECO:0000256" key="4">
    <source>
        <dbReference type="ARBA" id="ARBA00022692"/>
    </source>
</evidence>
<evidence type="ECO:0000256" key="5">
    <source>
        <dbReference type="ARBA" id="ARBA00022729"/>
    </source>
</evidence>
<evidence type="ECO:0000313" key="16">
    <source>
        <dbReference type="RefSeq" id="XP_021567627.1"/>
    </source>
</evidence>
<dbReference type="SMART" id="SM00181">
    <property type="entry name" value="EGF"/>
    <property type="match status" value="3"/>
</dbReference>
<feature type="non-terminal residue" evidence="16">
    <location>
        <position position="236"/>
    </location>
</feature>
<dbReference type="GO" id="GO:0005886">
    <property type="term" value="C:plasma membrane"/>
    <property type="evidence" value="ECO:0007669"/>
    <property type="project" value="UniProtKB-SubCell"/>
</dbReference>
<keyword evidence="4" id="KW-0812">Transmembrane</keyword>
<evidence type="ECO:0000256" key="11">
    <source>
        <dbReference type="ARBA" id="ARBA00023180"/>
    </source>
</evidence>
<evidence type="ECO:0000256" key="12">
    <source>
        <dbReference type="SAM" id="SignalP"/>
    </source>
</evidence>
<keyword evidence="9" id="KW-0472">Membrane</keyword>
<feature type="domain" description="EGF-like" evidence="14">
    <location>
        <begin position="150"/>
        <end position="194"/>
    </location>
</feature>
<proteinExistence type="predicted"/>
<sequence length="236" mass="25525">MILCKVQEMLLEAVDRRTGAAYLGSGLSVLLLLPLEAAAQNSGGCAQWCPSSSSCVNATTCRCKLGFISSSEIFTSPVETCDNINECVPPSNVSCGKFADRRNTDRSYYCVCRPGCRLISGAKSFKNESENTGKSAGQKRRLQTFSDVDKCSSGQHRCLHSTICVNIVGSYICCCGPGWKPKPGLQNNNTTVCEEVLFPTWTPPTGISSQSLSRFFDKLQNLSRDVSSSSVQTTVE</sequence>
<dbReference type="InterPro" id="IPR000742">
    <property type="entry name" value="EGF"/>
</dbReference>
<keyword evidence="3" id="KW-0245">EGF-like domain</keyword>
<feature type="domain" description="EGF-like" evidence="14">
    <location>
        <begin position="44"/>
        <end position="82"/>
    </location>
</feature>
<evidence type="ECO:0000259" key="14">
    <source>
        <dbReference type="SMART" id="SM00181"/>
    </source>
</evidence>
<dbReference type="InterPro" id="IPR049883">
    <property type="entry name" value="NOTCH1_EGF-like"/>
</dbReference>
<evidence type="ECO:0000256" key="7">
    <source>
        <dbReference type="ARBA" id="ARBA00022837"/>
    </source>
</evidence>